<sequence>MTRTARLTVLTVVTALLVGLAVLYTLRAAGDGRAGRDGDYTALSLDRPGRIVFRSTAADAGRDHLAAVDAARPGEPRAVAARGCLVFHAAHGTGVCLQPARLALGTYDAVLLDANLRETSRRALAGTPSRARVSPSGRLVAWTSFVNGESYAGLNFSTRTAILDTRGGRLDDNLESYTLRRGDETVRSPDVNVWGVTFAADDNTFYATVATGGHTWLARGDVAARTLRTVRENAECPSLSPDGTRVAYKKRVPGADADRPWHLFVLNLATNVETPLAETRTLDDQAEWLDAERVAYSLPGDLRGDIWTVRADGTGRPNLLIPHALSPAVLRG</sequence>
<dbReference type="STRING" id="159449.B4N89_07750"/>
<gene>
    <name evidence="1" type="ORF">B4N89_07750</name>
</gene>
<dbReference type="AlphaFoldDB" id="A0A1T3NVG9"/>
<dbReference type="InterPro" id="IPR011659">
    <property type="entry name" value="WD40"/>
</dbReference>
<proteinExistence type="predicted"/>
<dbReference type="SUPFAM" id="SSF69304">
    <property type="entry name" value="Tricorn protease N-terminal domain"/>
    <property type="match status" value="1"/>
</dbReference>
<dbReference type="RefSeq" id="WP_078975153.1">
    <property type="nucleotide sequence ID" value="NZ_MWQN01000001.1"/>
</dbReference>
<dbReference type="OrthoDB" id="9808778at2"/>
<dbReference type="Gene3D" id="2.120.10.30">
    <property type="entry name" value="TolB, C-terminal domain"/>
    <property type="match status" value="1"/>
</dbReference>
<evidence type="ECO:0000313" key="1">
    <source>
        <dbReference type="EMBL" id="OPC80857.1"/>
    </source>
</evidence>
<comment type="caution">
    <text evidence="1">The sequence shown here is derived from an EMBL/GenBank/DDBJ whole genome shotgun (WGS) entry which is preliminary data.</text>
</comment>
<reference evidence="1 2" key="1">
    <citation type="submission" date="2017-03" db="EMBL/GenBank/DDBJ databases">
        <title>Draft genome sequence of Streptomyces scabrisporus NF3, endophyte isolated from Amphipterygium adstringens.</title>
        <authorList>
            <person name="Vazquez M."/>
            <person name="Ceapa C.D."/>
            <person name="Rodriguez Luna D."/>
            <person name="Sanchez Esquivel S."/>
        </authorList>
    </citation>
    <scope>NUCLEOTIDE SEQUENCE [LARGE SCALE GENOMIC DNA]</scope>
    <source>
        <strain evidence="1 2">NF3</strain>
    </source>
</reference>
<evidence type="ECO:0000313" key="2">
    <source>
        <dbReference type="Proteomes" id="UP000190037"/>
    </source>
</evidence>
<protein>
    <submittedName>
        <fullName evidence="1">TolB-like translocation protein</fullName>
    </submittedName>
</protein>
<accession>A0A1T3NVG9</accession>
<dbReference type="Proteomes" id="UP000190037">
    <property type="component" value="Unassembled WGS sequence"/>
</dbReference>
<name>A0A1T3NVG9_9ACTN</name>
<organism evidence="1 2">
    <name type="scientific">Embleya scabrispora</name>
    <dbReference type="NCBI Taxonomy" id="159449"/>
    <lineage>
        <taxon>Bacteria</taxon>
        <taxon>Bacillati</taxon>
        <taxon>Actinomycetota</taxon>
        <taxon>Actinomycetes</taxon>
        <taxon>Kitasatosporales</taxon>
        <taxon>Streptomycetaceae</taxon>
        <taxon>Embleya</taxon>
    </lineage>
</organism>
<dbReference type="InterPro" id="IPR011042">
    <property type="entry name" value="6-blade_b-propeller_TolB-like"/>
</dbReference>
<dbReference type="Pfam" id="PF07676">
    <property type="entry name" value="PD40"/>
    <property type="match status" value="1"/>
</dbReference>
<dbReference type="EMBL" id="MWQN01000001">
    <property type="protein sequence ID" value="OPC80857.1"/>
    <property type="molecule type" value="Genomic_DNA"/>
</dbReference>
<keyword evidence="2" id="KW-1185">Reference proteome</keyword>